<evidence type="ECO:0000313" key="10">
    <source>
        <dbReference type="Proteomes" id="UP001317532"/>
    </source>
</evidence>
<dbReference type="Gene3D" id="3.30.460.20">
    <property type="entry name" value="CorA soluble domain-like"/>
    <property type="match status" value="1"/>
</dbReference>
<dbReference type="GO" id="GO:0005886">
    <property type="term" value="C:plasma membrane"/>
    <property type="evidence" value="ECO:0007669"/>
    <property type="project" value="UniProtKB-SubCell"/>
</dbReference>
<keyword evidence="7 8" id="KW-0472">Membrane</keyword>
<evidence type="ECO:0000256" key="3">
    <source>
        <dbReference type="ARBA" id="ARBA00022448"/>
    </source>
</evidence>
<dbReference type="KEGG" id="vab:WPS_02000"/>
<comment type="subcellular location">
    <subcellularLocation>
        <location evidence="1">Cell membrane</location>
        <topology evidence="1">Multi-pass membrane protein</topology>
    </subcellularLocation>
</comment>
<evidence type="ECO:0000256" key="1">
    <source>
        <dbReference type="ARBA" id="ARBA00004651"/>
    </source>
</evidence>
<feature type="transmembrane region" description="Helical" evidence="8">
    <location>
        <begin position="317"/>
        <end position="337"/>
    </location>
</feature>
<organism evidence="9 10">
    <name type="scientific">Vulcanimicrobium alpinum</name>
    <dbReference type="NCBI Taxonomy" id="3016050"/>
    <lineage>
        <taxon>Bacteria</taxon>
        <taxon>Bacillati</taxon>
        <taxon>Vulcanimicrobiota</taxon>
        <taxon>Vulcanimicrobiia</taxon>
        <taxon>Vulcanimicrobiales</taxon>
        <taxon>Vulcanimicrobiaceae</taxon>
        <taxon>Vulcanimicrobium</taxon>
    </lineage>
</organism>
<keyword evidence="3" id="KW-0813">Transport</keyword>
<dbReference type="EMBL" id="AP025523">
    <property type="protein sequence ID" value="BDE04924.1"/>
    <property type="molecule type" value="Genomic_DNA"/>
</dbReference>
<evidence type="ECO:0000256" key="8">
    <source>
        <dbReference type="SAM" id="Phobius"/>
    </source>
</evidence>
<dbReference type="InterPro" id="IPR002523">
    <property type="entry name" value="MgTranspt_CorA/ZnTranspt_ZntB"/>
</dbReference>
<dbReference type="SUPFAM" id="SSF144083">
    <property type="entry name" value="Magnesium transport protein CorA, transmembrane region"/>
    <property type="match status" value="1"/>
</dbReference>
<sequence length="343" mass="38719">MIAKPREYRATPAISEEHESRCLIFTDGAGPRSLRNPAEISELLKDASTFVWFDLAEPTPDDLAMLKEEFSLHPTAVEDAALVHERPKVETYDDYLLVVLHAASLDADGQLIEHELAVFVGKNFVVTIRAHPVFPLDEIERRWTERSGVAYDPVSLLYVILDVVVDAYHPVTVEYDERLVGIENAVLGERKRTHPRLLLRRVLLFKRDLIALKRAVAPVRDILSTLLRSELTADRSMNAYFRDVADHAARVTDQIDSIRDLLNSTLDIHLSSEAHQQGEIAKQLTVIATIFLPLTYITGFFGQNFGWMVAGIQSPRSFWVIGVGSQVAAAIALVAYFRYKRWT</sequence>
<keyword evidence="5 8" id="KW-0812">Transmembrane</keyword>
<evidence type="ECO:0000313" key="9">
    <source>
        <dbReference type="EMBL" id="BDE04924.1"/>
    </source>
</evidence>
<evidence type="ECO:0000256" key="5">
    <source>
        <dbReference type="ARBA" id="ARBA00022692"/>
    </source>
</evidence>
<evidence type="ECO:0000256" key="4">
    <source>
        <dbReference type="ARBA" id="ARBA00022475"/>
    </source>
</evidence>
<keyword evidence="10" id="KW-1185">Reference proteome</keyword>
<proteinExistence type="inferred from homology"/>
<dbReference type="GO" id="GO:0015087">
    <property type="term" value="F:cobalt ion transmembrane transporter activity"/>
    <property type="evidence" value="ECO:0007669"/>
    <property type="project" value="TreeGrafter"/>
</dbReference>
<evidence type="ECO:0000256" key="7">
    <source>
        <dbReference type="ARBA" id="ARBA00023136"/>
    </source>
</evidence>
<evidence type="ECO:0000256" key="6">
    <source>
        <dbReference type="ARBA" id="ARBA00022989"/>
    </source>
</evidence>
<comment type="similarity">
    <text evidence="2">Belongs to the CorA metal ion transporter (MIT) (TC 1.A.35) family.</text>
</comment>
<dbReference type="Proteomes" id="UP001317532">
    <property type="component" value="Chromosome"/>
</dbReference>
<dbReference type="AlphaFoldDB" id="A0AAN1XSH2"/>
<evidence type="ECO:0000256" key="2">
    <source>
        <dbReference type="ARBA" id="ARBA00009765"/>
    </source>
</evidence>
<dbReference type="GO" id="GO:0000287">
    <property type="term" value="F:magnesium ion binding"/>
    <property type="evidence" value="ECO:0007669"/>
    <property type="project" value="TreeGrafter"/>
</dbReference>
<dbReference type="Gene3D" id="1.20.58.340">
    <property type="entry name" value="Magnesium transport protein CorA, transmembrane region"/>
    <property type="match status" value="2"/>
</dbReference>
<dbReference type="PANTHER" id="PTHR46494">
    <property type="entry name" value="CORA FAMILY METAL ION TRANSPORTER (EUROFUNG)"/>
    <property type="match status" value="1"/>
</dbReference>
<keyword evidence="6 8" id="KW-1133">Transmembrane helix</keyword>
<dbReference type="GO" id="GO:0015095">
    <property type="term" value="F:magnesium ion transmembrane transporter activity"/>
    <property type="evidence" value="ECO:0007669"/>
    <property type="project" value="TreeGrafter"/>
</dbReference>
<dbReference type="CDD" id="cd12822">
    <property type="entry name" value="TmCorA-like"/>
    <property type="match status" value="1"/>
</dbReference>
<feature type="transmembrane region" description="Helical" evidence="8">
    <location>
        <begin position="284"/>
        <end position="305"/>
    </location>
</feature>
<dbReference type="InterPro" id="IPR045861">
    <property type="entry name" value="CorA_cytoplasmic_dom"/>
</dbReference>
<dbReference type="PANTHER" id="PTHR46494:SF1">
    <property type="entry name" value="CORA FAMILY METAL ION TRANSPORTER (EUROFUNG)"/>
    <property type="match status" value="1"/>
</dbReference>
<accession>A0AAN1XSH2</accession>
<keyword evidence="4" id="KW-1003">Cell membrane</keyword>
<dbReference type="GO" id="GO:0050897">
    <property type="term" value="F:cobalt ion binding"/>
    <property type="evidence" value="ECO:0007669"/>
    <property type="project" value="TreeGrafter"/>
</dbReference>
<dbReference type="SUPFAM" id="SSF143865">
    <property type="entry name" value="CorA soluble domain-like"/>
    <property type="match status" value="1"/>
</dbReference>
<dbReference type="Pfam" id="PF01544">
    <property type="entry name" value="CorA"/>
    <property type="match status" value="1"/>
</dbReference>
<name>A0AAN1XSH2_UNVUL</name>
<reference evidence="9 10" key="1">
    <citation type="journal article" date="2022" name="ISME Commun">
        <title>Vulcanimicrobium alpinus gen. nov. sp. nov., the first cultivated representative of the candidate phylum 'Eremiobacterota', is a metabolically versatile aerobic anoxygenic phototroph.</title>
        <authorList>
            <person name="Yabe S."/>
            <person name="Muto K."/>
            <person name="Abe K."/>
            <person name="Yokota A."/>
            <person name="Staudigel H."/>
            <person name="Tebo B.M."/>
        </authorList>
    </citation>
    <scope>NUCLEOTIDE SEQUENCE [LARGE SCALE GENOMIC DNA]</scope>
    <source>
        <strain evidence="9 10">WC8-2</strain>
    </source>
</reference>
<dbReference type="RefSeq" id="WP_317996004.1">
    <property type="nucleotide sequence ID" value="NZ_AP025523.1"/>
</dbReference>
<dbReference type="InterPro" id="IPR045863">
    <property type="entry name" value="CorA_TM1_TM2"/>
</dbReference>
<gene>
    <name evidence="9" type="ORF">WPS_02000</name>
</gene>
<protein>
    <submittedName>
        <fullName evidence="9">Cation transporter</fullName>
    </submittedName>
</protein>